<evidence type="ECO:0000313" key="3">
    <source>
        <dbReference type="Proteomes" id="UP000006514"/>
    </source>
</evidence>
<feature type="region of interest" description="Disordered" evidence="1">
    <location>
        <begin position="41"/>
        <end position="76"/>
    </location>
</feature>
<dbReference type="KEGG" id="adl:AURDEDRAFT_131290"/>
<sequence>MEQGNADGLLVRDRVPRMTGSTVGPSTTDHIVKALCRPAAVRYSPQIHRRERSSPPPGPGIGTGQPVQQESGWKPKTLFSARSASILHEDLFASRNDRDVGCPVGSSGGYKSQSSAGDRQMEGGVKEHSDNLNSGGSAKG</sequence>
<feature type="region of interest" description="Disordered" evidence="1">
    <location>
        <begin position="1"/>
        <end position="27"/>
    </location>
</feature>
<feature type="compositionally biased region" description="Polar residues" evidence="1">
    <location>
        <begin position="131"/>
        <end position="140"/>
    </location>
</feature>
<feature type="region of interest" description="Disordered" evidence="1">
    <location>
        <begin position="91"/>
        <end position="140"/>
    </location>
</feature>
<feature type="compositionally biased region" description="Basic and acidic residues" evidence="1">
    <location>
        <begin position="91"/>
        <end position="100"/>
    </location>
</feature>
<evidence type="ECO:0000313" key="2">
    <source>
        <dbReference type="EMBL" id="EJD34204.1"/>
    </source>
</evidence>
<evidence type="ECO:0000256" key="1">
    <source>
        <dbReference type="SAM" id="MobiDB-lite"/>
    </source>
</evidence>
<gene>
    <name evidence="2" type="ORF">AURDEDRAFT_131290</name>
</gene>
<keyword evidence="3" id="KW-1185">Reference proteome</keyword>
<dbReference type="AlphaFoldDB" id="J0CUZ2"/>
<protein>
    <submittedName>
        <fullName evidence="2">Uncharacterized protein</fullName>
    </submittedName>
</protein>
<feature type="compositionally biased region" description="Basic and acidic residues" evidence="1">
    <location>
        <begin position="119"/>
        <end position="130"/>
    </location>
</feature>
<dbReference type="Proteomes" id="UP000006514">
    <property type="component" value="Unassembled WGS sequence"/>
</dbReference>
<organism evidence="2 3">
    <name type="scientific">Auricularia subglabra (strain TFB-10046 / SS5)</name>
    <name type="common">White-rot fungus</name>
    <name type="synonym">Auricularia delicata (strain TFB10046)</name>
    <dbReference type="NCBI Taxonomy" id="717982"/>
    <lineage>
        <taxon>Eukaryota</taxon>
        <taxon>Fungi</taxon>
        <taxon>Dikarya</taxon>
        <taxon>Basidiomycota</taxon>
        <taxon>Agaricomycotina</taxon>
        <taxon>Agaricomycetes</taxon>
        <taxon>Auriculariales</taxon>
        <taxon>Auriculariaceae</taxon>
        <taxon>Auricularia</taxon>
    </lineage>
</organism>
<dbReference type="EMBL" id="JH687981">
    <property type="protein sequence ID" value="EJD34204.1"/>
    <property type="molecule type" value="Genomic_DNA"/>
</dbReference>
<name>J0CUZ2_AURST</name>
<accession>J0CUZ2</accession>
<proteinExistence type="predicted"/>
<dbReference type="InParanoid" id="J0CUZ2"/>
<reference evidence="3" key="1">
    <citation type="journal article" date="2012" name="Science">
        <title>The Paleozoic origin of enzymatic lignin decomposition reconstructed from 31 fungal genomes.</title>
        <authorList>
            <person name="Floudas D."/>
            <person name="Binder M."/>
            <person name="Riley R."/>
            <person name="Barry K."/>
            <person name="Blanchette R.A."/>
            <person name="Henrissat B."/>
            <person name="Martinez A.T."/>
            <person name="Otillar R."/>
            <person name="Spatafora J.W."/>
            <person name="Yadav J.S."/>
            <person name="Aerts A."/>
            <person name="Benoit I."/>
            <person name="Boyd A."/>
            <person name="Carlson A."/>
            <person name="Copeland A."/>
            <person name="Coutinho P.M."/>
            <person name="de Vries R.P."/>
            <person name="Ferreira P."/>
            <person name="Findley K."/>
            <person name="Foster B."/>
            <person name="Gaskell J."/>
            <person name="Glotzer D."/>
            <person name="Gorecki P."/>
            <person name="Heitman J."/>
            <person name="Hesse C."/>
            <person name="Hori C."/>
            <person name="Igarashi K."/>
            <person name="Jurgens J.A."/>
            <person name="Kallen N."/>
            <person name="Kersten P."/>
            <person name="Kohler A."/>
            <person name="Kuees U."/>
            <person name="Kumar T.K.A."/>
            <person name="Kuo A."/>
            <person name="LaButti K."/>
            <person name="Larrondo L.F."/>
            <person name="Lindquist E."/>
            <person name="Ling A."/>
            <person name="Lombard V."/>
            <person name="Lucas S."/>
            <person name="Lundell T."/>
            <person name="Martin R."/>
            <person name="McLaughlin D.J."/>
            <person name="Morgenstern I."/>
            <person name="Morin E."/>
            <person name="Murat C."/>
            <person name="Nagy L.G."/>
            <person name="Nolan M."/>
            <person name="Ohm R.A."/>
            <person name="Patyshakuliyeva A."/>
            <person name="Rokas A."/>
            <person name="Ruiz-Duenas F.J."/>
            <person name="Sabat G."/>
            <person name="Salamov A."/>
            <person name="Samejima M."/>
            <person name="Schmutz J."/>
            <person name="Slot J.C."/>
            <person name="St John F."/>
            <person name="Stenlid J."/>
            <person name="Sun H."/>
            <person name="Sun S."/>
            <person name="Syed K."/>
            <person name="Tsang A."/>
            <person name="Wiebenga A."/>
            <person name="Young D."/>
            <person name="Pisabarro A."/>
            <person name="Eastwood D.C."/>
            <person name="Martin F."/>
            <person name="Cullen D."/>
            <person name="Grigoriev I.V."/>
            <person name="Hibbett D.S."/>
        </authorList>
    </citation>
    <scope>NUCLEOTIDE SEQUENCE [LARGE SCALE GENOMIC DNA]</scope>
    <source>
        <strain evidence="3">TFB10046</strain>
    </source>
</reference>